<sequence>MRPALQRLVARPSGRELLRLLVGDERAVGCFAPAALDSGRRHHPGKLFRNGVCLRKYSGVAVAIKEYDLGTQVVEKETGEGTREGTRERVLPQLPREDLRTPKTLRHRSKMGVTSAAHTRGNGSVSRPEIVLSTDTTISVLKPPAGKHLEKQRTQWKDDMFSHARLEFESNLDVPLAGDQQRLLDTNLQNDALLWIMLLGYRKRIYGMEGVRTFWNAIQERDILLPKQRHLADKFWRAFLTLGFKDPEVLESIYQYAKRNKDRYDVSWSTLYPDIVGHFLVHHQGELALKWHNLLRNLQQPGLGIFAEMCRDVVSKDGDLSFLKQIYNTQPHRSLYSSIIPLFCRKTKYSLALEWHSFLFKNGDAPEVANTAQALVAHLSIFDPPSARKVTSDLVQANSAFAPLLSRKLEEYYKITREVMNKLHGETLHIPAKKYNDELGARWFATTWVSVDVAINGIQALGIQEIGPLSLQAIALRNPDPKAVISRIEQLEEEGVSIGSSLFSRAIKHFSQDGKSDLLETLLKSDEHPDEFENFELQEALLASYAEKGDWTLYRMTFEIRLLASKSPEFDRRNIELRMVASTSDKTASQQELENMLMDGVPVTGQTISLLLKSTLGPRRPGHRPVATPAVEGRSERRAFYDSIEMLKSIMRSGTRVHPNQWHEIIKRIGMSGDMAKLRHLCSWLAKCYGPENHNSTELWLRRLRIPEDVPTSHKLHPLRILFPARLQKAIIEWGFIASRPQHIRHMDLYHVSIGLDAIKQTPATMTSGIYLLKKLNSLGVHIDTKSVRKAIVDRLITYYGPGYSNRRHNERRARKMGSLENAAKEIDQALGGEYFTTVGLSEIVHWMAMVRWRRRERRLIRRPELMGRDPRSRFLLGKGATAMPRLNRKKRLAERPW</sequence>
<evidence type="ECO:0000256" key="1">
    <source>
        <dbReference type="SAM" id="MobiDB-lite"/>
    </source>
</evidence>
<evidence type="ECO:0000313" key="2">
    <source>
        <dbReference type="EMBL" id="KAL2064568.1"/>
    </source>
</evidence>
<gene>
    <name evidence="2" type="ORF">VTL71DRAFT_3705</name>
</gene>
<feature type="region of interest" description="Disordered" evidence="1">
    <location>
        <begin position="106"/>
        <end position="126"/>
    </location>
</feature>
<keyword evidence="3" id="KW-1185">Reference proteome</keyword>
<proteinExistence type="predicted"/>
<dbReference type="Proteomes" id="UP001595075">
    <property type="component" value="Unassembled WGS sequence"/>
</dbReference>
<dbReference type="EMBL" id="JAZHXI010000013">
    <property type="protein sequence ID" value="KAL2064568.1"/>
    <property type="molecule type" value="Genomic_DNA"/>
</dbReference>
<organism evidence="2 3">
    <name type="scientific">Oculimacula yallundae</name>
    <dbReference type="NCBI Taxonomy" id="86028"/>
    <lineage>
        <taxon>Eukaryota</taxon>
        <taxon>Fungi</taxon>
        <taxon>Dikarya</taxon>
        <taxon>Ascomycota</taxon>
        <taxon>Pezizomycotina</taxon>
        <taxon>Leotiomycetes</taxon>
        <taxon>Helotiales</taxon>
        <taxon>Ploettnerulaceae</taxon>
        <taxon>Oculimacula</taxon>
    </lineage>
</organism>
<evidence type="ECO:0000313" key="3">
    <source>
        <dbReference type="Proteomes" id="UP001595075"/>
    </source>
</evidence>
<reference evidence="2 3" key="1">
    <citation type="journal article" date="2024" name="Commun. Biol.">
        <title>Comparative genomic analysis of thermophilic fungi reveals convergent evolutionary adaptations and gene losses.</title>
        <authorList>
            <person name="Steindorff A.S."/>
            <person name="Aguilar-Pontes M.V."/>
            <person name="Robinson A.J."/>
            <person name="Andreopoulos B."/>
            <person name="LaButti K."/>
            <person name="Kuo A."/>
            <person name="Mondo S."/>
            <person name="Riley R."/>
            <person name="Otillar R."/>
            <person name="Haridas S."/>
            <person name="Lipzen A."/>
            <person name="Grimwood J."/>
            <person name="Schmutz J."/>
            <person name="Clum A."/>
            <person name="Reid I.D."/>
            <person name="Moisan M.C."/>
            <person name="Butler G."/>
            <person name="Nguyen T.T.M."/>
            <person name="Dewar K."/>
            <person name="Conant G."/>
            <person name="Drula E."/>
            <person name="Henrissat B."/>
            <person name="Hansel C."/>
            <person name="Singer S."/>
            <person name="Hutchinson M.I."/>
            <person name="de Vries R.P."/>
            <person name="Natvig D.O."/>
            <person name="Powell A.J."/>
            <person name="Tsang A."/>
            <person name="Grigoriev I.V."/>
        </authorList>
    </citation>
    <scope>NUCLEOTIDE SEQUENCE [LARGE SCALE GENOMIC DNA]</scope>
    <source>
        <strain evidence="2 3">CBS 494.80</strain>
    </source>
</reference>
<accession>A0ABR4C647</accession>
<comment type="caution">
    <text evidence="2">The sequence shown here is derived from an EMBL/GenBank/DDBJ whole genome shotgun (WGS) entry which is preliminary data.</text>
</comment>
<evidence type="ECO:0008006" key="4">
    <source>
        <dbReference type="Google" id="ProtNLM"/>
    </source>
</evidence>
<name>A0ABR4C647_9HELO</name>
<protein>
    <recommendedName>
        <fullName evidence="4">Pentatricopeptide repeat domain-containing protein</fullName>
    </recommendedName>
</protein>